<evidence type="ECO:0000313" key="13">
    <source>
        <dbReference type="Proteomes" id="UP000324767"/>
    </source>
</evidence>
<name>A0A5M8PUD9_9LECA</name>
<dbReference type="GO" id="GO:0006357">
    <property type="term" value="P:regulation of transcription by RNA polymerase II"/>
    <property type="evidence" value="ECO:0007669"/>
    <property type="project" value="InterPro"/>
</dbReference>
<feature type="domain" description="Mediator complex subunit MED14 N-terminal" evidence="11">
    <location>
        <begin position="98"/>
        <end position="311"/>
    </location>
</feature>
<evidence type="ECO:0000256" key="8">
    <source>
        <dbReference type="ARBA" id="ARBA00032007"/>
    </source>
</evidence>
<dbReference type="Pfam" id="PF26204">
    <property type="entry name" value="Med14_fung"/>
    <property type="match status" value="1"/>
</dbReference>
<comment type="function">
    <text evidence="9">Component of the Mediator complex, a coactivator involved in the regulated transcription of nearly all RNA polymerase II-dependent genes. Mediator functions as a bridge to convey information from gene-specific regulatory proteins to the basal RNA polymerase II transcription machinery. Mediator is recruited to promoters by direct interactions with regulatory proteins and serves as a scaffold for the assembly of a functional preinitiation complex with RNA polymerase II and the general transcription factors.</text>
</comment>
<evidence type="ECO:0000256" key="9">
    <source>
        <dbReference type="RuleBase" id="RU365082"/>
    </source>
</evidence>
<evidence type="ECO:0000313" key="12">
    <source>
        <dbReference type="EMBL" id="KAA6413172.1"/>
    </source>
</evidence>
<evidence type="ECO:0000256" key="1">
    <source>
        <dbReference type="ARBA" id="ARBA00004123"/>
    </source>
</evidence>
<keyword evidence="4 9" id="KW-0805">Transcription regulation</keyword>
<keyword evidence="5 9" id="KW-0010">Activator</keyword>
<dbReference type="AlphaFoldDB" id="A0A5M8PUD9"/>
<evidence type="ECO:0000256" key="2">
    <source>
        <dbReference type="ARBA" id="ARBA00007813"/>
    </source>
</evidence>
<evidence type="ECO:0000256" key="4">
    <source>
        <dbReference type="ARBA" id="ARBA00023015"/>
    </source>
</evidence>
<evidence type="ECO:0000256" key="6">
    <source>
        <dbReference type="ARBA" id="ARBA00023163"/>
    </source>
</evidence>
<dbReference type="Proteomes" id="UP000324767">
    <property type="component" value="Unassembled WGS sequence"/>
</dbReference>
<accession>A0A5M8PUD9</accession>
<evidence type="ECO:0000256" key="10">
    <source>
        <dbReference type="SAM" id="MobiDB-lite"/>
    </source>
</evidence>
<dbReference type="InterPro" id="IPR055122">
    <property type="entry name" value="Med14_N"/>
</dbReference>
<dbReference type="InterPro" id="IPR013947">
    <property type="entry name" value="Mediator_Med14"/>
</dbReference>
<evidence type="ECO:0000256" key="3">
    <source>
        <dbReference type="ARBA" id="ARBA00019619"/>
    </source>
</evidence>
<feature type="region of interest" description="Disordered" evidence="10">
    <location>
        <begin position="1021"/>
        <end position="1046"/>
    </location>
</feature>
<keyword evidence="6 9" id="KW-0804">Transcription</keyword>
<keyword evidence="7 9" id="KW-0539">Nucleus</keyword>
<dbReference type="GO" id="GO:0003712">
    <property type="term" value="F:transcription coregulator activity"/>
    <property type="evidence" value="ECO:0007669"/>
    <property type="project" value="UniProtKB-UniRule"/>
</dbReference>
<dbReference type="GO" id="GO:0016592">
    <property type="term" value="C:mediator complex"/>
    <property type="evidence" value="ECO:0007669"/>
    <property type="project" value="UniProtKB-UniRule"/>
</dbReference>
<proteinExistence type="inferred from homology"/>
<gene>
    <name evidence="12" type="ORF">FRX48_02916</name>
</gene>
<feature type="region of interest" description="Disordered" evidence="10">
    <location>
        <begin position="131"/>
        <end position="154"/>
    </location>
</feature>
<comment type="caution">
    <text evidence="12">The sequence shown here is derived from an EMBL/GenBank/DDBJ whole genome shotgun (WGS) entry which is preliminary data.</text>
</comment>
<dbReference type="PANTHER" id="PTHR12809">
    <property type="entry name" value="MEDIATOR COMPLEX SUBUNIT"/>
    <property type="match status" value="1"/>
</dbReference>
<evidence type="ECO:0000256" key="7">
    <source>
        <dbReference type="ARBA" id="ARBA00023242"/>
    </source>
</evidence>
<sequence>MPGVLRRDEDDRNRPRYDDRADLVQIGSTSWNGKKESAVEEQANGALYANGMDHTRNGTFLNGVPATAAPSTGDPLSVLNNLSGQLPPEIEHITVGYQPLSKLITRLVQETFNGLTDVINELSEMQSTQLNNHAGGSHLNNHINGNGHSSTSQGSASKKLRLLDFAQDRRAQFIKTLVLSQWSRQAEAVGKVIDLKVWLDGQTRILDDATLWMGELKRILSSSKMSSPDLKTALEVLSTGKASWLPDLGYIPPEPLSSRQLLKALRNINTLLSIRLNLHENIPHAFRSFSISSGRATFHVPEEFEVDLSIAEEDPTSQLYFIDFRFLFTPSLLEIPAGRLRDELEGKANDVLKRDGLHGCYNFMHDLVLTHKISILKRQAGDMARRHWSENIRVDAVHRSLVIQYWVNRPGGKSWVEIGIKKGRRRTDPSWSDNQGTPYIALRWMRYGKEVLDQTVKLALDTLSMDALLKQVIAAHTNHILRNIKDNLREGKLYSKKALSLSHELSTSEPAACSLTLQLTRSKTITVALEPISGTFAISPASPANPDLNNLLHPATEASSRIAFLRCVVAQDEVESCAKCIAWESLKTINPSIETMKAFFPRDTMRIGFFRVPPWGMNWLLAFTTSMNGDFWWIVELPVASATSEAVLSNAGLQRAFRSVHEVPLYDATSYVKKPSFELLSQVERAAAGMISRLVDTRQLIQLDVPYLLQSFGTDTSLRVPSLYIRFTCKDVPPSSRTSERQTLALANETVKLSYHGLNPACSEAVHVAEARLINKIPNIAALTSSIDSDLAFHPASGAFAFRLHTPVGTSSIPFFLERMKRIEQLLRFLGILKRCELQCETVSLSRLVFIYATEPKPLKAAISYAIGAPMKIGLESGNPHVRICDFLTTLLNGEGGLEFVTTILRLTSPLLRAMAAIESTQEADNVAILPRSTQWYQIRFKNPHARFDIKLRPRRDTLMWYVQEMPNKEGPRDEVFAEQIKALFNGHGDGWEGKRTGIAATIDGVEGLLKRIDELVRGAKATEAPDEKGTTNGEGQEGRDVVVLD</sequence>
<dbReference type="OrthoDB" id="205099at2759"/>
<comment type="similarity">
    <text evidence="2 9">Belongs to the Mediator complex subunit 14 family.</text>
</comment>
<dbReference type="GO" id="GO:0070847">
    <property type="term" value="C:core mediator complex"/>
    <property type="evidence" value="ECO:0007669"/>
    <property type="project" value="TreeGrafter"/>
</dbReference>
<feature type="compositionally biased region" description="Basic and acidic residues" evidence="10">
    <location>
        <begin position="1037"/>
        <end position="1046"/>
    </location>
</feature>
<comment type="subcellular location">
    <subcellularLocation>
        <location evidence="1 9">Nucleus</location>
    </subcellularLocation>
</comment>
<dbReference type="PANTHER" id="PTHR12809:SF2">
    <property type="entry name" value="MEDIATOR OF RNA POLYMERASE II TRANSCRIPTION SUBUNIT 14"/>
    <property type="match status" value="1"/>
</dbReference>
<comment type="subunit">
    <text evidence="9">Component of the Mediator complex.</text>
</comment>
<evidence type="ECO:0000259" key="11">
    <source>
        <dbReference type="Pfam" id="PF08638"/>
    </source>
</evidence>
<reference evidence="12 13" key="1">
    <citation type="submission" date="2019-09" db="EMBL/GenBank/DDBJ databases">
        <title>The hologenome of the rock-dwelling lichen Lasallia pustulata.</title>
        <authorList>
            <person name="Greshake Tzovaras B."/>
            <person name="Segers F."/>
            <person name="Bicker A."/>
            <person name="Dal Grande F."/>
            <person name="Otte J."/>
            <person name="Hankeln T."/>
            <person name="Schmitt I."/>
            <person name="Ebersberger I."/>
        </authorList>
    </citation>
    <scope>NUCLEOTIDE SEQUENCE [LARGE SCALE GENOMIC DNA]</scope>
    <source>
        <strain evidence="12">A1-1</strain>
    </source>
</reference>
<protein>
    <recommendedName>
        <fullName evidence="3 9">Mediator of RNA polymerase II transcription subunit 14</fullName>
    </recommendedName>
    <alternativeName>
        <fullName evidence="8 9">Mediator complex subunit 14</fullName>
    </alternativeName>
</protein>
<dbReference type="Pfam" id="PF08638">
    <property type="entry name" value="Med14"/>
    <property type="match status" value="1"/>
</dbReference>
<evidence type="ECO:0000256" key="5">
    <source>
        <dbReference type="ARBA" id="ARBA00023159"/>
    </source>
</evidence>
<organism evidence="12 13">
    <name type="scientific">Lasallia pustulata</name>
    <dbReference type="NCBI Taxonomy" id="136370"/>
    <lineage>
        <taxon>Eukaryota</taxon>
        <taxon>Fungi</taxon>
        <taxon>Dikarya</taxon>
        <taxon>Ascomycota</taxon>
        <taxon>Pezizomycotina</taxon>
        <taxon>Lecanoromycetes</taxon>
        <taxon>OSLEUM clade</taxon>
        <taxon>Umbilicariomycetidae</taxon>
        <taxon>Umbilicariales</taxon>
        <taxon>Umbilicariaceae</taxon>
        <taxon>Lasallia</taxon>
    </lineage>
</organism>
<dbReference type="EMBL" id="VXIT01000004">
    <property type="protein sequence ID" value="KAA6413172.1"/>
    <property type="molecule type" value="Genomic_DNA"/>
</dbReference>